<evidence type="ECO:0000256" key="3">
    <source>
        <dbReference type="ARBA" id="ARBA00022705"/>
    </source>
</evidence>
<evidence type="ECO:0000256" key="1">
    <source>
        <dbReference type="ARBA" id="ARBA00022679"/>
    </source>
</evidence>
<feature type="short sequence motif" description="DEAH box" evidence="10">
    <location>
        <begin position="456"/>
        <end position="459"/>
    </location>
</feature>
<dbReference type="InterPro" id="IPR013520">
    <property type="entry name" value="Ribonucl_H"/>
</dbReference>
<feature type="domain" description="Helicase ATP-binding" evidence="13">
    <location>
        <begin position="247"/>
        <end position="509"/>
    </location>
</feature>
<organism evidence="14 15">
    <name type="scientific">Ligilactobacillus agilis DSM 20509</name>
    <dbReference type="NCBI Taxonomy" id="1423718"/>
    <lineage>
        <taxon>Bacteria</taxon>
        <taxon>Bacillati</taxon>
        <taxon>Bacillota</taxon>
        <taxon>Bacilli</taxon>
        <taxon>Lactobacillales</taxon>
        <taxon>Lactobacillaceae</taxon>
        <taxon>Ligilactobacillus</taxon>
    </lineage>
</organism>
<dbReference type="SMART" id="SM00479">
    <property type="entry name" value="EXOIII"/>
    <property type="match status" value="1"/>
</dbReference>
<gene>
    <name evidence="10 11" type="primary">dinG</name>
    <name evidence="14" type="ORF">FC14_GL000937</name>
</gene>
<dbReference type="SMART" id="SM00491">
    <property type="entry name" value="HELICc2"/>
    <property type="match status" value="1"/>
</dbReference>
<keyword evidence="5 10" id="KW-0547">Nucleotide-binding</keyword>
<keyword evidence="9" id="KW-0239">DNA-directed DNA polymerase</keyword>
<dbReference type="Pfam" id="PF00270">
    <property type="entry name" value="DEAD"/>
    <property type="match status" value="1"/>
</dbReference>
<dbReference type="PROSITE" id="PS51192">
    <property type="entry name" value="HELICASE_ATP_BIND_1"/>
    <property type="match status" value="1"/>
</dbReference>
<dbReference type="SUPFAM" id="SSF52540">
    <property type="entry name" value="P-loop containing nucleoside triphosphate hydrolases"/>
    <property type="match status" value="1"/>
</dbReference>
<dbReference type="GO" id="GO:0004386">
    <property type="term" value="F:helicase activity"/>
    <property type="evidence" value="ECO:0007669"/>
    <property type="project" value="UniProtKB-KW"/>
</dbReference>
<keyword evidence="4 10" id="KW-0540">Nuclease</keyword>
<keyword evidence="15" id="KW-1185">Reference proteome</keyword>
<protein>
    <recommendedName>
        <fullName evidence="10 11">3'-5' exonuclease DinG</fullName>
        <ecNumber evidence="10 11">3.1.-.-</ecNumber>
    </recommendedName>
</protein>
<proteinExistence type="inferred from homology"/>
<keyword evidence="8 10" id="KW-0067">ATP-binding</keyword>
<sequence length="925" mass="104537">MKSLKASNTYAVVDLETTGTNLDGSQRIIQFACVLVEDGQIVNQFSTLINPLRPLSPEVEKLTGLKQKDLKKAPSFDEVAASIYALLQGTIFVAHNIQFDYRFLNLELERVGYPALELKGIDTVQLAQILLPTQLSYRLGDLGKALKIEHDHPHHADSDAYVTAKLLLLLLAKLKELPRDLLVTLNKLAGELVYDTGACFKEALAQKDETEILDADLLQVAGIILKRPHFESGAKLTMTYPLTEQEKRQQFTGIIDYRSEQVRLMDDIEEFSHSKARYFLAQAPTGLGKTLAYLYPAAYLALGGQKVVLAVPTNTLQEQVLTTSIPIIEQLVGKLRVVTLKGSQNYLNLEKFWQSLRQAQGKYTRIVQMKILVWLSQTETGDLTELHLLKTKDSFFEQISHQGIEGLDKTSPFYQVDFVRRQEVATKNADIVITNQSYLLNHASDFASLGALLILDEAQHLIDLAASYNRQVLDLDAIKILADSLLVKMESQVSLSFEQLVATGFMTRYSYQQIKHYTQVIDHSVMDVRSRLIQYFYRKEAGNEIYLSNNKLRGFVKAHLGEIKQIGFAFEKLLNLNSKLEGKFIQASRKQALTQEEEGLLLDYFTLVTSFNKELSQWSQLDLELIETKQNKGITWLSLNRSQANAHLRLNFGLLEGKDYLATNIYQKFAKVILLGASVLTPKTKSYVLNQLDLPADLKIHTYKSQFNYRKQAQVLVARDAPTVDQLEYSQYLVQTINQIVTESPRQTMVLFNSLEMVAKIYQGLVELGLTAKRDVLAQGINGGVNKLKKRFALSQTKDSILLATGSFFEGIDLPEDKLELVIVTRLPFTPPDSLYNQVRYQRLKAAGKNPFSVLALPEAIIKLKQAFGRLIRTKNDRGVFVLLDSRFVTKRYGSEFNQAFPTECSLQAVLTKQVVKEVKDFFES</sequence>
<keyword evidence="7 10" id="KW-0269">Exonuclease</keyword>
<dbReference type="EMBL" id="AYYP01000070">
    <property type="protein sequence ID" value="KRM63115.1"/>
    <property type="molecule type" value="Genomic_DNA"/>
</dbReference>
<dbReference type="Gene3D" id="3.40.50.300">
    <property type="entry name" value="P-loop containing nucleotide triphosphate hydrolases"/>
    <property type="match status" value="2"/>
</dbReference>
<dbReference type="NCBIfam" id="TIGR00573">
    <property type="entry name" value="dnaq"/>
    <property type="match status" value="1"/>
</dbReference>
<feature type="domain" description="Helicase ATP-binding" evidence="12">
    <location>
        <begin position="270"/>
        <end position="477"/>
    </location>
</feature>
<dbReference type="RefSeq" id="WP_082618729.1">
    <property type="nucleotide sequence ID" value="NZ_AYYP01000070.1"/>
</dbReference>
<evidence type="ECO:0000313" key="14">
    <source>
        <dbReference type="EMBL" id="KRM63115.1"/>
    </source>
</evidence>
<dbReference type="InterPro" id="IPR027417">
    <property type="entry name" value="P-loop_NTPase"/>
</dbReference>
<dbReference type="PATRIC" id="fig|1423718.3.peg.985"/>
<dbReference type="NCBIfam" id="TIGR01407">
    <property type="entry name" value="dinG_rel"/>
    <property type="match status" value="1"/>
</dbReference>
<dbReference type="GO" id="GO:0045004">
    <property type="term" value="P:DNA replication proofreading"/>
    <property type="evidence" value="ECO:0007669"/>
    <property type="project" value="TreeGrafter"/>
</dbReference>
<evidence type="ECO:0000256" key="7">
    <source>
        <dbReference type="ARBA" id="ARBA00022839"/>
    </source>
</evidence>
<evidence type="ECO:0000259" key="12">
    <source>
        <dbReference type="PROSITE" id="PS51192"/>
    </source>
</evidence>
<dbReference type="InterPro" id="IPR006555">
    <property type="entry name" value="ATP-dep_Helicase_C"/>
</dbReference>
<dbReference type="PANTHER" id="PTHR30231">
    <property type="entry name" value="DNA POLYMERASE III SUBUNIT EPSILON"/>
    <property type="match status" value="1"/>
</dbReference>
<keyword evidence="2" id="KW-0548">Nucleotidyltransferase</keyword>
<dbReference type="Proteomes" id="UP000051008">
    <property type="component" value="Unassembled WGS sequence"/>
</dbReference>
<dbReference type="GO" id="GO:0016818">
    <property type="term" value="F:hydrolase activity, acting on acid anhydrides, in phosphorus-containing anhydrides"/>
    <property type="evidence" value="ECO:0007669"/>
    <property type="project" value="InterPro"/>
</dbReference>
<dbReference type="EC" id="3.1.-.-" evidence="10 11"/>
<evidence type="ECO:0000256" key="4">
    <source>
        <dbReference type="ARBA" id="ARBA00022722"/>
    </source>
</evidence>
<dbReference type="FunFam" id="3.30.420.10:FF:000045">
    <property type="entry name" value="3'-5' exonuclease DinG"/>
    <property type="match status" value="1"/>
</dbReference>
<dbReference type="HAMAP" id="MF_02206">
    <property type="entry name" value="DinG_exonucl"/>
    <property type="match status" value="1"/>
</dbReference>
<keyword evidence="6 10" id="KW-0378">Hydrolase</keyword>
<dbReference type="PROSITE" id="PS51193">
    <property type="entry name" value="HELICASE_ATP_BIND_2"/>
    <property type="match status" value="1"/>
</dbReference>
<keyword evidence="3" id="KW-0235">DNA replication</keyword>
<dbReference type="InterPro" id="IPR006310">
    <property type="entry name" value="DinG"/>
</dbReference>
<dbReference type="InterPro" id="IPR014001">
    <property type="entry name" value="Helicase_ATP-bd"/>
</dbReference>
<dbReference type="GO" id="GO:0005829">
    <property type="term" value="C:cytosol"/>
    <property type="evidence" value="ECO:0007669"/>
    <property type="project" value="TreeGrafter"/>
</dbReference>
<comment type="function">
    <text evidence="10 11">3'-5' exonuclease.</text>
</comment>
<dbReference type="AlphaFoldDB" id="A0A0R2AFJ3"/>
<comment type="similarity">
    <text evidence="10 11">Belongs to the helicase family. DinG subfamily. Type 2 sub-subfamily.</text>
</comment>
<accession>A0A0R2AFJ3</accession>
<evidence type="ECO:0000313" key="15">
    <source>
        <dbReference type="Proteomes" id="UP000051008"/>
    </source>
</evidence>
<evidence type="ECO:0000256" key="11">
    <source>
        <dbReference type="RuleBase" id="RU364106"/>
    </source>
</evidence>
<dbReference type="InterPro" id="IPR012337">
    <property type="entry name" value="RNaseH-like_sf"/>
</dbReference>
<keyword evidence="1" id="KW-0808">Transferase</keyword>
<dbReference type="GO" id="GO:0008408">
    <property type="term" value="F:3'-5' exonuclease activity"/>
    <property type="evidence" value="ECO:0007669"/>
    <property type="project" value="UniProtKB-UniRule"/>
</dbReference>
<dbReference type="InterPro" id="IPR006054">
    <property type="entry name" value="DnaQ"/>
</dbReference>
<evidence type="ECO:0000256" key="2">
    <source>
        <dbReference type="ARBA" id="ARBA00022695"/>
    </source>
</evidence>
<evidence type="ECO:0000259" key="13">
    <source>
        <dbReference type="PROSITE" id="PS51193"/>
    </source>
</evidence>
<dbReference type="PANTHER" id="PTHR30231:SF41">
    <property type="entry name" value="DNA POLYMERASE III SUBUNIT EPSILON"/>
    <property type="match status" value="1"/>
</dbReference>
<feature type="binding site" evidence="10">
    <location>
        <begin position="283"/>
        <end position="290"/>
    </location>
    <ligand>
        <name>ATP</name>
        <dbReference type="ChEBI" id="CHEBI:30616"/>
    </ligand>
</feature>
<keyword evidence="14" id="KW-0347">Helicase</keyword>
<evidence type="ECO:0000256" key="6">
    <source>
        <dbReference type="ARBA" id="ARBA00022801"/>
    </source>
</evidence>
<dbReference type="InterPro" id="IPR036397">
    <property type="entry name" value="RNaseH_sf"/>
</dbReference>
<dbReference type="GO" id="GO:0003887">
    <property type="term" value="F:DNA-directed DNA polymerase activity"/>
    <property type="evidence" value="ECO:0007669"/>
    <property type="project" value="UniProtKB-KW"/>
</dbReference>
<dbReference type="OrthoDB" id="9803913at2"/>
<evidence type="ECO:0000256" key="9">
    <source>
        <dbReference type="ARBA" id="ARBA00022932"/>
    </source>
</evidence>
<evidence type="ECO:0000256" key="10">
    <source>
        <dbReference type="HAMAP-Rule" id="MF_02206"/>
    </source>
</evidence>
<evidence type="ECO:0000256" key="8">
    <source>
        <dbReference type="ARBA" id="ARBA00022840"/>
    </source>
</evidence>
<dbReference type="GO" id="GO:0003677">
    <property type="term" value="F:DNA binding"/>
    <property type="evidence" value="ECO:0007669"/>
    <property type="project" value="InterPro"/>
</dbReference>
<dbReference type="Pfam" id="PF13307">
    <property type="entry name" value="Helicase_C_2"/>
    <property type="match status" value="1"/>
</dbReference>
<dbReference type="GO" id="GO:0005524">
    <property type="term" value="F:ATP binding"/>
    <property type="evidence" value="ECO:0007669"/>
    <property type="project" value="UniProtKB-UniRule"/>
</dbReference>
<reference evidence="14 15" key="1">
    <citation type="journal article" date="2015" name="Genome Announc.">
        <title>Expanding the biotechnology potential of lactobacilli through comparative genomics of 213 strains and associated genera.</title>
        <authorList>
            <person name="Sun Z."/>
            <person name="Harris H.M."/>
            <person name="McCann A."/>
            <person name="Guo C."/>
            <person name="Argimon S."/>
            <person name="Zhang W."/>
            <person name="Yang X."/>
            <person name="Jeffery I.B."/>
            <person name="Cooney J.C."/>
            <person name="Kagawa T.F."/>
            <person name="Liu W."/>
            <person name="Song Y."/>
            <person name="Salvetti E."/>
            <person name="Wrobel A."/>
            <person name="Rasinkangas P."/>
            <person name="Parkhill J."/>
            <person name="Rea M.C."/>
            <person name="O'Sullivan O."/>
            <person name="Ritari J."/>
            <person name="Douillard F.P."/>
            <person name="Paul Ross R."/>
            <person name="Yang R."/>
            <person name="Briner A.E."/>
            <person name="Felis G.E."/>
            <person name="de Vos W.M."/>
            <person name="Barrangou R."/>
            <person name="Klaenhammer T.R."/>
            <person name="Caufield P.W."/>
            <person name="Cui Y."/>
            <person name="Zhang H."/>
            <person name="O'Toole P.W."/>
        </authorList>
    </citation>
    <scope>NUCLEOTIDE SEQUENCE [LARGE SCALE GENOMIC DNA]</scope>
    <source>
        <strain evidence="14 15">DSM 20509</strain>
    </source>
</reference>
<dbReference type="SMART" id="SM00487">
    <property type="entry name" value="DEXDc"/>
    <property type="match status" value="1"/>
</dbReference>
<dbReference type="SUPFAM" id="SSF53098">
    <property type="entry name" value="Ribonuclease H-like"/>
    <property type="match status" value="1"/>
</dbReference>
<comment type="caution">
    <text evidence="14">The sequence shown here is derived from an EMBL/GenBank/DDBJ whole genome shotgun (WGS) entry which is preliminary data.</text>
</comment>
<dbReference type="Pfam" id="PF00929">
    <property type="entry name" value="RNase_T"/>
    <property type="match status" value="1"/>
</dbReference>
<dbReference type="InterPro" id="IPR011545">
    <property type="entry name" value="DEAD/DEAH_box_helicase_dom"/>
</dbReference>
<evidence type="ECO:0000256" key="5">
    <source>
        <dbReference type="ARBA" id="ARBA00022741"/>
    </source>
</evidence>
<dbReference type="InterPro" id="IPR014013">
    <property type="entry name" value="Helic_SF1/SF2_ATP-bd_DinG/Rad3"/>
</dbReference>
<name>A0A0R2AFJ3_9LACO</name>
<dbReference type="CDD" id="cd06127">
    <property type="entry name" value="DEDDh"/>
    <property type="match status" value="1"/>
</dbReference>
<dbReference type="Gene3D" id="3.30.420.10">
    <property type="entry name" value="Ribonuclease H-like superfamily/Ribonuclease H"/>
    <property type="match status" value="1"/>
</dbReference>